<dbReference type="NCBIfam" id="TIGR00163">
    <property type="entry name" value="PS_decarb"/>
    <property type="match status" value="1"/>
</dbReference>
<evidence type="ECO:0000256" key="5">
    <source>
        <dbReference type="ARBA" id="ARBA00022793"/>
    </source>
</evidence>
<keyword evidence="7" id="KW-0594">Phospholipid biosynthesis</keyword>
<evidence type="ECO:0000256" key="4">
    <source>
        <dbReference type="ARBA" id="ARBA00022516"/>
    </source>
</evidence>
<comment type="caution">
    <text evidence="13">The sequence shown here is derived from an EMBL/GenBank/DDBJ whole genome shotgun (WGS) entry which is preliminary data.</text>
</comment>
<keyword evidence="6" id="KW-0443">Lipid metabolism</keyword>
<keyword evidence="4" id="KW-0444">Lipid biosynthesis</keyword>
<evidence type="ECO:0000256" key="10">
    <source>
        <dbReference type="ARBA" id="ARBA00023317"/>
    </source>
</evidence>
<keyword evidence="5" id="KW-0210">Decarboxylase</keyword>
<sequence length="313" mass="34448">TMLHFGTITDLRVEQVKGITYSLDALLGVDGHPGKPHSHVVDFPTRDEMEVVADQDFANVNGIEYSLTQLIGAPSSPSTPSTPTSAQYEDRKEFPTDPEAYQRQSLPQKYGERIDASVEPDRPLRETVEEELSVAKEIGVQSALQRARSAAGRVKPGNALFFTVIYLAPGDYHRFHSELFSVSPYMAKRLENLFVLNERVALLGRWRHGMFSMVPVGATNVGSIKINFDQALRTNIRGRSPPPGTYTEAVYSRASSVLGGQPLQPGEEMGGFCLGSTIVLVFEAPKTFQFAVHAGQKVKVGQKMGFVPHNKDQ</sequence>
<reference evidence="13 14" key="1">
    <citation type="submission" date="2019-02" db="EMBL/GenBank/DDBJ databases">
        <title>Genome sequencing of the rare red list fungi Hericium alpestre (H. flagellum).</title>
        <authorList>
            <person name="Buettner E."/>
            <person name="Kellner H."/>
        </authorList>
    </citation>
    <scope>NUCLEOTIDE SEQUENCE [LARGE SCALE GENOMIC DNA]</scope>
    <source>
        <strain evidence="13 14">DSM 108284</strain>
    </source>
</reference>
<dbReference type="PANTHER" id="PTHR10067">
    <property type="entry name" value="PHOSPHATIDYLSERINE DECARBOXYLASE"/>
    <property type="match status" value="1"/>
</dbReference>
<dbReference type="STRING" id="135208.A0A4Z0A1G8"/>
<dbReference type="InterPro" id="IPR033177">
    <property type="entry name" value="PSD-B"/>
</dbReference>
<evidence type="ECO:0000313" key="14">
    <source>
        <dbReference type="Proteomes" id="UP000298061"/>
    </source>
</evidence>
<evidence type="ECO:0000256" key="12">
    <source>
        <dbReference type="SAM" id="MobiDB-lite"/>
    </source>
</evidence>
<dbReference type="PANTHER" id="PTHR10067:SF6">
    <property type="entry name" value="PHOSPHATIDYLSERINE DECARBOXYLASE PROENZYME, MITOCHONDRIAL"/>
    <property type="match status" value="1"/>
</dbReference>
<keyword evidence="10" id="KW-0670">Pyruvate</keyword>
<evidence type="ECO:0000256" key="6">
    <source>
        <dbReference type="ARBA" id="ARBA00023098"/>
    </source>
</evidence>
<dbReference type="OrthoDB" id="4330at2759"/>
<gene>
    <name evidence="13" type="ORF">EWM64_g3463</name>
</gene>
<dbReference type="EC" id="4.1.1.65" evidence="3"/>
<dbReference type="InterPro" id="IPR003817">
    <property type="entry name" value="PS_Dcarbxylase"/>
</dbReference>
<comment type="pathway">
    <text evidence="11">Phospholipid metabolism; phosphatidylethanolamine biosynthesis.</text>
</comment>
<keyword evidence="9" id="KW-1208">Phospholipid metabolism</keyword>
<dbReference type="Pfam" id="PF02666">
    <property type="entry name" value="PS_Dcarbxylase"/>
    <property type="match status" value="1"/>
</dbReference>
<proteinExistence type="predicted"/>
<name>A0A4Z0A1G8_9AGAM</name>
<dbReference type="GO" id="GO:0004609">
    <property type="term" value="F:phosphatidylserine decarboxylase activity"/>
    <property type="evidence" value="ECO:0007669"/>
    <property type="project" value="UniProtKB-EC"/>
</dbReference>
<organism evidence="13 14">
    <name type="scientific">Hericium alpestre</name>
    <dbReference type="NCBI Taxonomy" id="135208"/>
    <lineage>
        <taxon>Eukaryota</taxon>
        <taxon>Fungi</taxon>
        <taxon>Dikarya</taxon>
        <taxon>Basidiomycota</taxon>
        <taxon>Agaricomycotina</taxon>
        <taxon>Agaricomycetes</taxon>
        <taxon>Russulales</taxon>
        <taxon>Hericiaceae</taxon>
        <taxon>Hericium</taxon>
    </lineage>
</organism>
<keyword evidence="8" id="KW-0456">Lyase</keyword>
<comment type="pathway">
    <text evidence="2">Lipid metabolism.</text>
</comment>
<dbReference type="GO" id="GO:0006646">
    <property type="term" value="P:phosphatidylethanolamine biosynthetic process"/>
    <property type="evidence" value="ECO:0007669"/>
    <property type="project" value="UniProtKB-UniPathway"/>
</dbReference>
<comment type="cofactor">
    <cofactor evidence="1">
        <name>pyruvate</name>
        <dbReference type="ChEBI" id="CHEBI:15361"/>
    </cofactor>
</comment>
<accession>A0A4Z0A1G8</accession>
<keyword evidence="14" id="KW-1185">Reference proteome</keyword>
<evidence type="ECO:0000256" key="8">
    <source>
        <dbReference type="ARBA" id="ARBA00023239"/>
    </source>
</evidence>
<feature type="compositionally biased region" description="Low complexity" evidence="12">
    <location>
        <begin position="74"/>
        <end position="85"/>
    </location>
</feature>
<dbReference type="Proteomes" id="UP000298061">
    <property type="component" value="Unassembled WGS sequence"/>
</dbReference>
<evidence type="ECO:0000256" key="7">
    <source>
        <dbReference type="ARBA" id="ARBA00023209"/>
    </source>
</evidence>
<dbReference type="UniPathway" id="UPA00558"/>
<feature type="region of interest" description="Disordered" evidence="12">
    <location>
        <begin position="71"/>
        <end position="104"/>
    </location>
</feature>
<evidence type="ECO:0000256" key="9">
    <source>
        <dbReference type="ARBA" id="ARBA00023264"/>
    </source>
</evidence>
<feature type="non-terminal residue" evidence="13">
    <location>
        <position position="1"/>
    </location>
</feature>
<dbReference type="GO" id="GO:0005739">
    <property type="term" value="C:mitochondrion"/>
    <property type="evidence" value="ECO:0007669"/>
    <property type="project" value="TreeGrafter"/>
</dbReference>
<evidence type="ECO:0000256" key="2">
    <source>
        <dbReference type="ARBA" id="ARBA00005189"/>
    </source>
</evidence>
<dbReference type="EMBL" id="SFCI01000324">
    <property type="protein sequence ID" value="TFY80545.1"/>
    <property type="molecule type" value="Genomic_DNA"/>
</dbReference>
<evidence type="ECO:0000256" key="11">
    <source>
        <dbReference type="ARBA" id="ARBA00024326"/>
    </source>
</evidence>
<evidence type="ECO:0000256" key="3">
    <source>
        <dbReference type="ARBA" id="ARBA00012243"/>
    </source>
</evidence>
<dbReference type="AlphaFoldDB" id="A0A4Z0A1G8"/>
<evidence type="ECO:0000256" key="1">
    <source>
        <dbReference type="ARBA" id="ARBA00001928"/>
    </source>
</evidence>
<protein>
    <recommendedName>
        <fullName evidence="3">phosphatidylserine decarboxylase</fullName>
        <ecNumber evidence="3">4.1.1.65</ecNumber>
    </recommendedName>
</protein>
<evidence type="ECO:0000313" key="13">
    <source>
        <dbReference type="EMBL" id="TFY80545.1"/>
    </source>
</evidence>